<evidence type="ECO:0000313" key="4">
    <source>
        <dbReference type="EMBL" id="MBO8440147.1"/>
    </source>
</evidence>
<reference evidence="4" key="2">
    <citation type="journal article" date="2021" name="PeerJ">
        <title>Extensive microbial diversity within the chicken gut microbiome revealed by metagenomics and culture.</title>
        <authorList>
            <person name="Gilroy R."/>
            <person name="Ravi A."/>
            <person name="Getino M."/>
            <person name="Pursley I."/>
            <person name="Horton D.L."/>
            <person name="Alikhan N.F."/>
            <person name="Baker D."/>
            <person name="Gharbi K."/>
            <person name="Hall N."/>
            <person name="Watson M."/>
            <person name="Adriaenssens E.M."/>
            <person name="Foster-Nyarko E."/>
            <person name="Jarju S."/>
            <person name="Secka A."/>
            <person name="Antonio M."/>
            <person name="Oren A."/>
            <person name="Chaudhuri R.R."/>
            <person name="La Ragione R."/>
            <person name="Hildebrand F."/>
            <person name="Pallen M.J."/>
        </authorList>
    </citation>
    <scope>NUCLEOTIDE SEQUENCE</scope>
    <source>
        <strain evidence="4">3924</strain>
    </source>
</reference>
<dbReference type="CDD" id="cd00118">
    <property type="entry name" value="LysM"/>
    <property type="match status" value="1"/>
</dbReference>
<organism evidence="4 5">
    <name type="scientific">Candidatus Aphodosoma intestinipullorum</name>
    <dbReference type="NCBI Taxonomy" id="2840674"/>
    <lineage>
        <taxon>Bacteria</taxon>
        <taxon>Pseudomonadati</taxon>
        <taxon>Bacteroidota</taxon>
        <taxon>Bacteroidia</taxon>
        <taxon>Bacteroidales</taxon>
        <taxon>Candidatus Aphodosoma</taxon>
    </lineage>
</organism>
<comment type="similarity">
    <text evidence="1">Belongs to the transglycosylase Slt family.</text>
</comment>
<name>A0A940IF25_9BACT</name>
<feature type="domain" description="LysM" evidence="3">
    <location>
        <begin position="391"/>
        <end position="434"/>
    </location>
</feature>
<protein>
    <submittedName>
        <fullName evidence="4">Transglycosylase SLT domain-containing protein</fullName>
    </submittedName>
</protein>
<dbReference type="EMBL" id="JADIMV010000100">
    <property type="protein sequence ID" value="MBO8440147.1"/>
    <property type="molecule type" value="Genomic_DNA"/>
</dbReference>
<dbReference type="InterPro" id="IPR036779">
    <property type="entry name" value="LysM_dom_sf"/>
</dbReference>
<evidence type="ECO:0000256" key="2">
    <source>
        <dbReference type="SAM" id="SignalP"/>
    </source>
</evidence>
<proteinExistence type="inferred from homology"/>
<feature type="signal peptide" evidence="2">
    <location>
        <begin position="1"/>
        <end position="24"/>
    </location>
</feature>
<dbReference type="PROSITE" id="PS51782">
    <property type="entry name" value="LYSM"/>
    <property type="match status" value="1"/>
</dbReference>
<dbReference type="CDD" id="cd16894">
    <property type="entry name" value="MltD-like"/>
    <property type="match status" value="1"/>
</dbReference>
<dbReference type="AlphaFoldDB" id="A0A940IF25"/>
<dbReference type="InterPro" id="IPR000189">
    <property type="entry name" value="Transglyc_AS"/>
</dbReference>
<evidence type="ECO:0000259" key="3">
    <source>
        <dbReference type="PROSITE" id="PS51782"/>
    </source>
</evidence>
<dbReference type="Gene3D" id="1.10.530.10">
    <property type="match status" value="1"/>
</dbReference>
<dbReference type="Pfam" id="PF01476">
    <property type="entry name" value="LysM"/>
    <property type="match status" value="1"/>
</dbReference>
<dbReference type="InterPro" id="IPR008258">
    <property type="entry name" value="Transglycosylase_SLT_dom_1"/>
</dbReference>
<dbReference type="InterPro" id="IPR023346">
    <property type="entry name" value="Lysozyme-like_dom_sf"/>
</dbReference>
<dbReference type="Pfam" id="PF01464">
    <property type="entry name" value="SLT"/>
    <property type="match status" value="1"/>
</dbReference>
<dbReference type="Proteomes" id="UP000712007">
    <property type="component" value="Unassembled WGS sequence"/>
</dbReference>
<dbReference type="SUPFAM" id="SSF54106">
    <property type="entry name" value="LysM domain"/>
    <property type="match status" value="1"/>
</dbReference>
<keyword evidence="2" id="KW-0732">Signal</keyword>
<evidence type="ECO:0000256" key="1">
    <source>
        <dbReference type="ARBA" id="ARBA00007734"/>
    </source>
</evidence>
<feature type="chain" id="PRO_5037321917" evidence="2">
    <location>
        <begin position="25"/>
        <end position="436"/>
    </location>
</feature>
<evidence type="ECO:0000313" key="5">
    <source>
        <dbReference type="Proteomes" id="UP000712007"/>
    </source>
</evidence>
<dbReference type="Gene3D" id="3.10.350.10">
    <property type="entry name" value="LysM domain"/>
    <property type="match status" value="1"/>
</dbReference>
<dbReference type="SMART" id="SM00257">
    <property type="entry name" value="LysM"/>
    <property type="match status" value="1"/>
</dbReference>
<dbReference type="GO" id="GO:0016020">
    <property type="term" value="C:membrane"/>
    <property type="evidence" value="ECO:0007669"/>
    <property type="project" value="InterPro"/>
</dbReference>
<reference evidence="4" key="1">
    <citation type="submission" date="2020-10" db="EMBL/GenBank/DDBJ databases">
        <authorList>
            <person name="Gilroy R."/>
        </authorList>
    </citation>
    <scope>NUCLEOTIDE SEQUENCE</scope>
    <source>
        <strain evidence="4">3924</strain>
    </source>
</reference>
<gene>
    <name evidence="4" type="ORF">IAC51_05790</name>
</gene>
<dbReference type="PANTHER" id="PTHR37423:SF2">
    <property type="entry name" value="MEMBRANE-BOUND LYTIC MUREIN TRANSGLYCOSYLASE C"/>
    <property type="match status" value="1"/>
</dbReference>
<dbReference type="PANTHER" id="PTHR37423">
    <property type="entry name" value="SOLUBLE LYTIC MUREIN TRANSGLYCOSYLASE-RELATED"/>
    <property type="match status" value="1"/>
</dbReference>
<dbReference type="PROSITE" id="PS00922">
    <property type="entry name" value="TRANSGLYCOSYLASE"/>
    <property type="match status" value="1"/>
</dbReference>
<comment type="caution">
    <text evidence="4">The sequence shown here is derived from an EMBL/GenBank/DDBJ whole genome shotgun (WGS) entry which is preliminary data.</text>
</comment>
<dbReference type="GO" id="GO:0000270">
    <property type="term" value="P:peptidoglycan metabolic process"/>
    <property type="evidence" value="ECO:0007669"/>
    <property type="project" value="InterPro"/>
</dbReference>
<dbReference type="InterPro" id="IPR018392">
    <property type="entry name" value="LysM"/>
</dbReference>
<dbReference type="SUPFAM" id="SSF53955">
    <property type="entry name" value="Lysozyme-like"/>
    <property type="match status" value="1"/>
</dbReference>
<accession>A0A940IF25</accession>
<dbReference type="GO" id="GO:0008933">
    <property type="term" value="F:peptidoglycan lytic transglycosylase activity"/>
    <property type="evidence" value="ECO:0007669"/>
    <property type="project" value="InterPro"/>
</dbReference>
<sequence length="436" mass="48922">MNDNALKYAVILLIAVLFPLCASADDDEVKAGDVKNALGLDVAEYDSLCAERDAPADTGAVYTAYFDRSLDSLVHEWFVVNTFAAAPCDTSDTVIRYPDSVYIARLQQLPYIMEMPFNSIVKSYIEMYARRHKQVGYMLGIGEAYYFPMFEQTLAKYNVPLELKYLPVIESALNARAVSPAGASGLWQFMVSTGRIYGLEVNSLVDERRDPRKSTDAAARYLSDLYQLYGDWHLVIAAYNCGPGNVAKAIRAAGGKKDYWSIYPYLPRETRGYVPIFIAANYIMNNYASHGICPAVPQVKGLTDTVMITDRVHLQQIADKLAIPLDELRFLNPQYRYDIIPGNIKAYPLVLPLDEINSYALNRDSILAYRPELAKRQVKVDPAGYGSGDVIYYRVKSGDTLGGIALKYRVTVSQLKRWNGIRGTLIRAGQRLRIYK</sequence>